<organism evidence="3 4">
    <name type="scientific">Paenibacillus xanthanilyticus</name>
    <dbReference type="NCBI Taxonomy" id="1783531"/>
    <lineage>
        <taxon>Bacteria</taxon>
        <taxon>Bacillati</taxon>
        <taxon>Bacillota</taxon>
        <taxon>Bacilli</taxon>
        <taxon>Bacillales</taxon>
        <taxon>Paenibacillaceae</taxon>
        <taxon>Paenibacillus</taxon>
    </lineage>
</organism>
<name>A0ABV8JYH4_9BACL</name>
<gene>
    <name evidence="3" type="ORF">ACFOZ8_08020</name>
</gene>
<protein>
    <submittedName>
        <fullName evidence="3">Copper amine oxidase N-terminal domain-containing protein</fullName>
    </submittedName>
</protein>
<feature type="chain" id="PRO_5046280290" evidence="1">
    <location>
        <begin position="29"/>
        <end position="306"/>
    </location>
</feature>
<keyword evidence="4" id="KW-1185">Reference proteome</keyword>
<keyword evidence="1" id="KW-0732">Signal</keyword>
<dbReference type="RefSeq" id="WP_377718291.1">
    <property type="nucleotide sequence ID" value="NZ_JBHSAM010000020.1"/>
</dbReference>
<evidence type="ECO:0000313" key="4">
    <source>
        <dbReference type="Proteomes" id="UP001595715"/>
    </source>
</evidence>
<feature type="domain" description="Copper amine oxidase-like N-terminal" evidence="2">
    <location>
        <begin position="42"/>
        <end position="141"/>
    </location>
</feature>
<dbReference type="Pfam" id="PF07833">
    <property type="entry name" value="Cu_amine_oxidN1"/>
    <property type="match status" value="1"/>
</dbReference>
<feature type="signal peptide" evidence="1">
    <location>
        <begin position="1"/>
        <end position="28"/>
    </location>
</feature>
<evidence type="ECO:0000256" key="1">
    <source>
        <dbReference type="SAM" id="SignalP"/>
    </source>
</evidence>
<dbReference type="SUPFAM" id="SSF55383">
    <property type="entry name" value="Copper amine oxidase, domain N"/>
    <property type="match status" value="1"/>
</dbReference>
<dbReference type="InterPro" id="IPR036582">
    <property type="entry name" value="Mao_N_sf"/>
</dbReference>
<evidence type="ECO:0000313" key="3">
    <source>
        <dbReference type="EMBL" id="MFC4099600.1"/>
    </source>
</evidence>
<sequence length="306" mass="33839">MRKSLKSIAAAALLTATIGSFGAGQASAAIVSSDMPVKVLYNARQISGDVGPKVIDGAVLVPIRFISEKMGATIMLSGNDVTISSGKSVVKVTIGSKTAIVDGKSKTLNAEVISENGRTLVPLQAVAGLGVAVEWDSLTKYVWVGSKDVPELKDVGSKPTSLKPYISYYKNDDWMLKLTEPATNTVTIIEQNAFPFKIGNRIFYRYDISFGANNEKYIKATTTDKGIMVTPLYFMTNDGKLLFRDALDKLRISNGDFRTHFYPIISERDKYLLNNINYKSFTMNQVSYIQIFATFDSFIYLRNPWR</sequence>
<dbReference type="Proteomes" id="UP001595715">
    <property type="component" value="Unassembled WGS sequence"/>
</dbReference>
<dbReference type="InterPro" id="IPR012854">
    <property type="entry name" value="Cu_amine_oxidase-like_N"/>
</dbReference>
<accession>A0ABV8JYH4</accession>
<dbReference type="Gene3D" id="3.30.457.10">
    <property type="entry name" value="Copper amine oxidase-like, N-terminal domain"/>
    <property type="match status" value="1"/>
</dbReference>
<comment type="caution">
    <text evidence="3">The sequence shown here is derived from an EMBL/GenBank/DDBJ whole genome shotgun (WGS) entry which is preliminary data.</text>
</comment>
<proteinExistence type="predicted"/>
<evidence type="ECO:0000259" key="2">
    <source>
        <dbReference type="Pfam" id="PF07833"/>
    </source>
</evidence>
<dbReference type="EMBL" id="JBHSAM010000020">
    <property type="protein sequence ID" value="MFC4099600.1"/>
    <property type="molecule type" value="Genomic_DNA"/>
</dbReference>
<reference evidence="4" key="1">
    <citation type="journal article" date="2019" name="Int. J. Syst. Evol. Microbiol.">
        <title>The Global Catalogue of Microorganisms (GCM) 10K type strain sequencing project: providing services to taxonomists for standard genome sequencing and annotation.</title>
        <authorList>
            <consortium name="The Broad Institute Genomics Platform"/>
            <consortium name="The Broad Institute Genome Sequencing Center for Infectious Disease"/>
            <person name="Wu L."/>
            <person name="Ma J."/>
        </authorList>
    </citation>
    <scope>NUCLEOTIDE SEQUENCE [LARGE SCALE GENOMIC DNA]</scope>
    <source>
        <strain evidence="4">IBRC-M 10987</strain>
    </source>
</reference>